<gene>
    <name evidence="3" type="ORF">PACLA_8A066975</name>
</gene>
<protein>
    <recommendedName>
        <fullName evidence="2">GATOR1 complex protein NPRL3 C-terminal HTH domain-containing protein</fullName>
    </recommendedName>
</protein>
<evidence type="ECO:0000313" key="4">
    <source>
        <dbReference type="Proteomes" id="UP001152795"/>
    </source>
</evidence>
<feature type="domain" description="GATOR1 complex protein NPRL3 C-terminal HTH" evidence="2">
    <location>
        <begin position="116"/>
        <end position="162"/>
    </location>
</feature>
<accession>A0A7D9M641</accession>
<dbReference type="GO" id="GO:0010508">
    <property type="term" value="P:positive regulation of autophagy"/>
    <property type="evidence" value="ECO:0007669"/>
    <property type="project" value="TreeGrafter"/>
</dbReference>
<dbReference type="Proteomes" id="UP001152795">
    <property type="component" value="Unassembled WGS sequence"/>
</dbReference>
<evidence type="ECO:0000313" key="3">
    <source>
        <dbReference type="EMBL" id="CAB4043346.1"/>
    </source>
</evidence>
<name>A0A7D9M641_PARCT</name>
<dbReference type="GO" id="GO:0034198">
    <property type="term" value="P:cellular response to amino acid starvation"/>
    <property type="evidence" value="ECO:0007669"/>
    <property type="project" value="TreeGrafter"/>
</dbReference>
<dbReference type="GO" id="GO:1904262">
    <property type="term" value="P:negative regulation of TORC1 signaling"/>
    <property type="evidence" value="ECO:0007669"/>
    <property type="project" value="TreeGrafter"/>
</dbReference>
<sequence length="179" mass="20971">MFYSSKSKTAGQSVSSINPMFYSSKCQIAEQFATEYPGMSLHEHLSQFSLPTPLGEHASPLWSPQQKIDQVQRVIWMLKQHLLIQLHMYIYLIPGKSSEMFSNEENLSSDLHSEISDPDDLKLFTRLCRYFSGNHHLEEIMYYENLRRNQLLTLLEKFRKVLFICQHEDPATVYHTPQL</sequence>
<dbReference type="AlphaFoldDB" id="A0A7D9M641"/>
<dbReference type="InterPro" id="IPR056603">
    <property type="entry name" value="HTH_NPRL3"/>
</dbReference>
<dbReference type="EMBL" id="CACRXK020032147">
    <property type="protein sequence ID" value="CAB4043346.1"/>
    <property type="molecule type" value="Genomic_DNA"/>
</dbReference>
<dbReference type="InterPro" id="IPR005365">
    <property type="entry name" value="Npr3"/>
</dbReference>
<reference evidence="3" key="1">
    <citation type="submission" date="2020-04" db="EMBL/GenBank/DDBJ databases">
        <authorList>
            <person name="Alioto T."/>
            <person name="Alioto T."/>
            <person name="Gomez Garrido J."/>
        </authorList>
    </citation>
    <scope>NUCLEOTIDE SEQUENCE</scope>
    <source>
        <strain evidence="3">A484AB</strain>
    </source>
</reference>
<comment type="similarity">
    <text evidence="1">Belongs to the NPR3 family.</text>
</comment>
<proteinExistence type="inferred from homology"/>
<evidence type="ECO:0000256" key="1">
    <source>
        <dbReference type="ARBA" id="ARBA00010546"/>
    </source>
</evidence>
<dbReference type="GO" id="GO:0038202">
    <property type="term" value="P:TORC1 signaling"/>
    <property type="evidence" value="ECO:0007669"/>
    <property type="project" value="TreeGrafter"/>
</dbReference>
<keyword evidence="4" id="KW-1185">Reference proteome</keyword>
<dbReference type="Pfam" id="PF24064">
    <property type="entry name" value="HTH_NPRL3"/>
    <property type="match status" value="1"/>
</dbReference>
<evidence type="ECO:0000259" key="2">
    <source>
        <dbReference type="Pfam" id="PF24064"/>
    </source>
</evidence>
<dbReference type="OrthoDB" id="18648at2759"/>
<organism evidence="3 4">
    <name type="scientific">Paramuricea clavata</name>
    <name type="common">Red gorgonian</name>
    <name type="synonym">Violescent sea-whip</name>
    <dbReference type="NCBI Taxonomy" id="317549"/>
    <lineage>
        <taxon>Eukaryota</taxon>
        <taxon>Metazoa</taxon>
        <taxon>Cnidaria</taxon>
        <taxon>Anthozoa</taxon>
        <taxon>Octocorallia</taxon>
        <taxon>Malacalcyonacea</taxon>
        <taxon>Plexauridae</taxon>
        <taxon>Paramuricea</taxon>
    </lineage>
</organism>
<dbReference type="GO" id="GO:1990130">
    <property type="term" value="C:GATOR1 complex"/>
    <property type="evidence" value="ECO:0007669"/>
    <property type="project" value="TreeGrafter"/>
</dbReference>
<dbReference type="PANTHER" id="PTHR13153">
    <property type="entry name" value="CGTHBA PROTEIN -14 GENE PROTEIN"/>
    <property type="match status" value="1"/>
</dbReference>
<comment type="caution">
    <text evidence="3">The sequence shown here is derived from an EMBL/GenBank/DDBJ whole genome shotgun (WGS) entry which is preliminary data.</text>
</comment>
<dbReference type="PANTHER" id="PTHR13153:SF5">
    <property type="entry name" value="GATOR COMPLEX PROTEIN NPRL3"/>
    <property type="match status" value="1"/>
</dbReference>